<protein>
    <submittedName>
        <fullName evidence="6">Regulatory protein, LysR:LysR, substrate-binding</fullName>
    </submittedName>
</protein>
<evidence type="ECO:0000313" key="7">
    <source>
        <dbReference type="Proteomes" id="UP000005801"/>
    </source>
</evidence>
<dbReference type="InterPro" id="IPR037402">
    <property type="entry name" value="YidZ_PBP2"/>
</dbReference>
<feature type="domain" description="HTH lysR-type" evidence="5">
    <location>
        <begin position="1"/>
        <end position="48"/>
    </location>
</feature>
<keyword evidence="3" id="KW-0238">DNA-binding</keyword>
<dbReference type="Pfam" id="PF00126">
    <property type="entry name" value="HTH_1"/>
    <property type="match status" value="1"/>
</dbReference>
<dbReference type="GO" id="GO:0003700">
    <property type="term" value="F:DNA-binding transcription factor activity"/>
    <property type="evidence" value="ECO:0007669"/>
    <property type="project" value="InterPro"/>
</dbReference>
<name>A6GJJ5_9BACT</name>
<evidence type="ECO:0000256" key="4">
    <source>
        <dbReference type="ARBA" id="ARBA00023163"/>
    </source>
</evidence>
<dbReference type="PROSITE" id="PS50931">
    <property type="entry name" value="HTH_LYSR"/>
    <property type="match status" value="1"/>
</dbReference>
<dbReference type="STRING" id="391625.PPSIR1_13685"/>
<evidence type="ECO:0000256" key="2">
    <source>
        <dbReference type="ARBA" id="ARBA00023015"/>
    </source>
</evidence>
<dbReference type="EMBL" id="ABCS01000159">
    <property type="protein sequence ID" value="EDM73953.1"/>
    <property type="molecule type" value="Genomic_DNA"/>
</dbReference>
<dbReference type="Gene3D" id="3.40.190.10">
    <property type="entry name" value="Periplasmic binding protein-like II"/>
    <property type="match status" value="2"/>
</dbReference>
<dbReference type="InterPro" id="IPR036388">
    <property type="entry name" value="WH-like_DNA-bd_sf"/>
</dbReference>
<sequence length="304" mass="33547">MLVREGNVTRAARALGISQPAMSHRLARLRERFDDPLLLPSGAGMQPTARALQLVEPVARGLLEFDAALRSEARFDPRTSTRRFTIACADFGDFVVLPRALSRLHAEAPEIEVRMCRPGPELERGLERGLIDVAVLGNPCLPAANFRQRRVLDGRFATTVRADHPAVGPRMDLDTFVALPHLAIAPSSESDFGGVIDDALARVGEARRVAVRVPSYSTAPLLASRSDLVLTAPVGVILEAASFVSLRVFDPPLPIPPSDVRMVWHERWQREPGHAWLRTTLAEVMTGLHRYEEPFEPGLEIRRS</sequence>
<dbReference type="Proteomes" id="UP000005801">
    <property type="component" value="Unassembled WGS sequence"/>
</dbReference>
<reference evidence="6 7" key="1">
    <citation type="submission" date="2007-06" db="EMBL/GenBank/DDBJ databases">
        <authorList>
            <person name="Shimkets L."/>
            <person name="Ferriera S."/>
            <person name="Johnson J."/>
            <person name="Kravitz S."/>
            <person name="Beeson K."/>
            <person name="Sutton G."/>
            <person name="Rogers Y.-H."/>
            <person name="Friedman R."/>
            <person name="Frazier M."/>
            <person name="Venter J.C."/>
        </authorList>
    </citation>
    <scope>NUCLEOTIDE SEQUENCE [LARGE SCALE GENOMIC DNA]</scope>
    <source>
        <strain evidence="6 7">SIR-1</strain>
    </source>
</reference>
<organism evidence="6 7">
    <name type="scientific">Plesiocystis pacifica SIR-1</name>
    <dbReference type="NCBI Taxonomy" id="391625"/>
    <lineage>
        <taxon>Bacteria</taxon>
        <taxon>Pseudomonadati</taxon>
        <taxon>Myxococcota</taxon>
        <taxon>Polyangia</taxon>
        <taxon>Nannocystales</taxon>
        <taxon>Nannocystaceae</taxon>
        <taxon>Plesiocystis</taxon>
    </lineage>
</organism>
<accession>A6GJJ5</accession>
<keyword evidence="2" id="KW-0805">Transcription regulation</keyword>
<dbReference type="PANTHER" id="PTHR30118">
    <property type="entry name" value="HTH-TYPE TRANSCRIPTIONAL REGULATOR LEUO-RELATED"/>
    <property type="match status" value="1"/>
</dbReference>
<comment type="similarity">
    <text evidence="1">Belongs to the LysR transcriptional regulatory family.</text>
</comment>
<dbReference type="InterPro" id="IPR000847">
    <property type="entry name" value="LysR_HTH_N"/>
</dbReference>
<dbReference type="SUPFAM" id="SSF53850">
    <property type="entry name" value="Periplasmic binding protein-like II"/>
    <property type="match status" value="1"/>
</dbReference>
<evidence type="ECO:0000256" key="3">
    <source>
        <dbReference type="ARBA" id="ARBA00023125"/>
    </source>
</evidence>
<dbReference type="GO" id="GO:0003677">
    <property type="term" value="F:DNA binding"/>
    <property type="evidence" value="ECO:0007669"/>
    <property type="project" value="UniProtKB-KW"/>
</dbReference>
<dbReference type="PANTHER" id="PTHR30118:SF15">
    <property type="entry name" value="TRANSCRIPTIONAL REGULATORY PROTEIN"/>
    <property type="match status" value="1"/>
</dbReference>
<dbReference type="Pfam" id="PF03466">
    <property type="entry name" value="LysR_substrate"/>
    <property type="match status" value="1"/>
</dbReference>
<keyword evidence="7" id="KW-1185">Reference proteome</keyword>
<comment type="caution">
    <text evidence="6">The sequence shown here is derived from an EMBL/GenBank/DDBJ whole genome shotgun (WGS) entry which is preliminary data.</text>
</comment>
<evidence type="ECO:0000313" key="6">
    <source>
        <dbReference type="EMBL" id="EDM73953.1"/>
    </source>
</evidence>
<dbReference type="Gene3D" id="1.10.10.10">
    <property type="entry name" value="Winged helix-like DNA-binding domain superfamily/Winged helix DNA-binding domain"/>
    <property type="match status" value="1"/>
</dbReference>
<evidence type="ECO:0000256" key="1">
    <source>
        <dbReference type="ARBA" id="ARBA00009437"/>
    </source>
</evidence>
<dbReference type="AlphaFoldDB" id="A6GJJ5"/>
<dbReference type="SUPFAM" id="SSF46785">
    <property type="entry name" value="Winged helix' DNA-binding domain"/>
    <property type="match status" value="1"/>
</dbReference>
<gene>
    <name evidence="6" type="ORF">PPSIR1_13685</name>
</gene>
<proteinExistence type="inferred from homology"/>
<dbReference type="InterPro" id="IPR005119">
    <property type="entry name" value="LysR_subst-bd"/>
</dbReference>
<dbReference type="CDD" id="cd08417">
    <property type="entry name" value="PBP2_Nitroaromatics_like"/>
    <property type="match status" value="1"/>
</dbReference>
<dbReference type="eggNOG" id="COG0583">
    <property type="taxonomic scope" value="Bacteria"/>
</dbReference>
<evidence type="ECO:0000259" key="5">
    <source>
        <dbReference type="PROSITE" id="PS50931"/>
    </source>
</evidence>
<dbReference type="InterPro" id="IPR036390">
    <property type="entry name" value="WH_DNA-bd_sf"/>
</dbReference>
<dbReference type="InterPro" id="IPR050389">
    <property type="entry name" value="LysR-type_TF"/>
</dbReference>
<keyword evidence="4" id="KW-0804">Transcription</keyword>